<evidence type="ECO:0000313" key="11">
    <source>
        <dbReference type="EMBL" id="CAK9440346.1"/>
    </source>
</evidence>
<dbReference type="Pfam" id="PF00704">
    <property type="entry name" value="Glyco_hydro_18"/>
    <property type="match status" value="1"/>
</dbReference>
<dbReference type="Proteomes" id="UP001497383">
    <property type="component" value="Chromosome 5"/>
</dbReference>
<keyword evidence="3 8" id="KW-0378">Hydrolase</keyword>
<reference evidence="11 12" key="1">
    <citation type="submission" date="2024-03" db="EMBL/GenBank/DDBJ databases">
        <authorList>
            <person name="Brejova B."/>
        </authorList>
    </citation>
    <scope>NUCLEOTIDE SEQUENCE [LARGE SCALE GENOMIC DNA]</scope>
    <source>
        <strain evidence="11 12">CBS 14171</strain>
    </source>
</reference>
<dbReference type="CDD" id="cd06548">
    <property type="entry name" value="GH18_chitinase"/>
    <property type="match status" value="1"/>
</dbReference>
<dbReference type="PROSITE" id="PS01095">
    <property type="entry name" value="GH18_1"/>
    <property type="match status" value="1"/>
</dbReference>
<keyword evidence="4" id="KW-0146">Chitin degradation</keyword>
<gene>
    <name evidence="11" type="ORF">LODBEIA_P44460</name>
</gene>
<dbReference type="Gene3D" id="3.20.20.80">
    <property type="entry name" value="Glycosidases"/>
    <property type="match status" value="1"/>
</dbReference>
<accession>A0ABP0ZS92</accession>
<keyword evidence="6 8" id="KW-0326">Glycosidase</keyword>
<dbReference type="PANTHER" id="PTHR11177:SF317">
    <property type="entry name" value="CHITINASE 12-RELATED"/>
    <property type="match status" value="1"/>
</dbReference>
<dbReference type="PANTHER" id="PTHR11177">
    <property type="entry name" value="CHITINASE"/>
    <property type="match status" value="1"/>
</dbReference>
<evidence type="ECO:0000256" key="8">
    <source>
        <dbReference type="RuleBase" id="RU000489"/>
    </source>
</evidence>
<evidence type="ECO:0000256" key="9">
    <source>
        <dbReference type="RuleBase" id="RU004453"/>
    </source>
</evidence>
<proteinExistence type="inferred from homology"/>
<dbReference type="Gene3D" id="3.10.50.10">
    <property type="match status" value="1"/>
</dbReference>
<keyword evidence="7" id="KW-0624">Polysaccharide degradation</keyword>
<dbReference type="EC" id="3.2.1.14" evidence="2"/>
<evidence type="ECO:0000256" key="3">
    <source>
        <dbReference type="ARBA" id="ARBA00022801"/>
    </source>
</evidence>
<dbReference type="PROSITE" id="PS51910">
    <property type="entry name" value="GH18_2"/>
    <property type="match status" value="1"/>
</dbReference>
<dbReference type="InterPro" id="IPR001579">
    <property type="entry name" value="Glyco_hydro_18_chit_AS"/>
</dbReference>
<dbReference type="SMART" id="SM00636">
    <property type="entry name" value="Glyco_18"/>
    <property type="match status" value="1"/>
</dbReference>
<evidence type="ECO:0000256" key="2">
    <source>
        <dbReference type="ARBA" id="ARBA00012729"/>
    </source>
</evidence>
<dbReference type="InterPro" id="IPR011583">
    <property type="entry name" value="Chitinase_II/V-like_cat"/>
</dbReference>
<dbReference type="EMBL" id="OZ022409">
    <property type="protein sequence ID" value="CAK9440346.1"/>
    <property type="molecule type" value="Genomic_DNA"/>
</dbReference>
<organism evidence="11 12">
    <name type="scientific">Lodderomyces beijingensis</name>
    <dbReference type="NCBI Taxonomy" id="1775926"/>
    <lineage>
        <taxon>Eukaryota</taxon>
        <taxon>Fungi</taxon>
        <taxon>Dikarya</taxon>
        <taxon>Ascomycota</taxon>
        <taxon>Saccharomycotina</taxon>
        <taxon>Pichiomycetes</taxon>
        <taxon>Debaryomycetaceae</taxon>
        <taxon>Candida/Lodderomyces clade</taxon>
        <taxon>Lodderomyces</taxon>
    </lineage>
</organism>
<evidence type="ECO:0000313" key="12">
    <source>
        <dbReference type="Proteomes" id="UP001497383"/>
    </source>
</evidence>
<dbReference type="SUPFAM" id="SSF51445">
    <property type="entry name" value="(Trans)glycosidases"/>
    <property type="match status" value="1"/>
</dbReference>
<dbReference type="InterPro" id="IPR001223">
    <property type="entry name" value="Glyco_hydro18_cat"/>
</dbReference>
<dbReference type="GeneID" id="92209642"/>
<dbReference type="InterPro" id="IPR017853">
    <property type="entry name" value="GH"/>
</dbReference>
<comment type="similarity">
    <text evidence="9">Belongs to the glycosyl hydrolase 18 family.</text>
</comment>
<feature type="domain" description="GH18" evidence="10">
    <location>
        <begin position="24"/>
        <end position="378"/>
    </location>
</feature>
<dbReference type="RefSeq" id="XP_066831384.1">
    <property type="nucleotide sequence ID" value="XM_066974668.1"/>
</dbReference>
<dbReference type="InterPro" id="IPR050314">
    <property type="entry name" value="Glycosyl_Hydrlase_18"/>
</dbReference>
<keyword evidence="5" id="KW-0119">Carbohydrate metabolism</keyword>
<name>A0ABP0ZS92_9ASCO</name>
<dbReference type="InterPro" id="IPR029070">
    <property type="entry name" value="Chitinase_insertion_sf"/>
</dbReference>
<evidence type="ECO:0000256" key="6">
    <source>
        <dbReference type="ARBA" id="ARBA00023295"/>
    </source>
</evidence>
<keyword evidence="12" id="KW-1185">Reference proteome</keyword>
<evidence type="ECO:0000256" key="4">
    <source>
        <dbReference type="ARBA" id="ARBA00023024"/>
    </source>
</evidence>
<evidence type="ECO:0000256" key="7">
    <source>
        <dbReference type="ARBA" id="ARBA00023326"/>
    </source>
</evidence>
<comment type="catalytic activity">
    <reaction evidence="1">
        <text>Random endo-hydrolysis of N-acetyl-beta-D-glucosaminide (1-&gt;4)-beta-linkages in chitin and chitodextrins.</text>
        <dbReference type="EC" id="3.2.1.14"/>
    </reaction>
</comment>
<evidence type="ECO:0000259" key="10">
    <source>
        <dbReference type="PROSITE" id="PS51910"/>
    </source>
</evidence>
<sequence length="382" mass="42730">MDKFRARLSSHEPGKPIIPDSERFKTCVYFTNWAVYGKKHFPSDIPYEYYTHIFYAFLAIDTETGELKFTDEWCDLQLEQKSLVPGKEKIVGNLESLRQLKRISGRLKVVMSIGGWGTSHQFEAITSSDCKLQRFVDSVVAFVGKHGFDGVDIDWEYPKNPQESNAFARMIKGIRQALPLHYSLSIAAPAGKEHMQYIPFKDVDQYISFYNLMAYDFAGQGWSAKTGYHSNLFGNNGDNDLCAHDVVQTYLQKGISAKKLILGMPMYGRIFSGVDACGVGQSFQKSGSEDTVNYNKIEENMDCHFDSRKVAAFAYNAATKELTTFDNAQSAKIKGSYVRSNGLGGGMWWDSSGDKPITSEKGDSSSLVYNFVEQLGGTSALE</sequence>
<evidence type="ECO:0000256" key="5">
    <source>
        <dbReference type="ARBA" id="ARBA00023277"/>
    </source>
</evidence>
<evidence type="ECO:0000256" key="1">
    <source>
        <dbReference type="ARBA" id="ARBA00000822"/>
    </source>
</evidence>
<protein>
    <recommendedName>
        <fullName evidence="2">chitinase</fullName>
        <ecNumber evidence="2">3.2.1.14</ecNumber>
    </recommendedName>
</protein>